<evidence type="ECO:0008006" key="5">
    <source>
        <dbReference type="Google" id="ProtNLM"/>
    </source>
</evidence>
<dbReference type="EMBL" id="CAJJDO010000143">
    <property type="protein sequence ID" value="CAD8206042.1"/>
    <property type="molecule type" value="Genomic_DNA"/>
</dbReference>
<reference evidence="3" key="1">
    <citation type="submission" date="2021-01" db="EMBL/GenBank/DDBJ databases">
        <authorList>
            <consortium name="Genoscope - CEA"/>
            <person name="William W."/>
        </authorList>
    </citation>
    <scope>NUCLEOTIDE SEQUENCE</scope>
</reference>
<feature type="compositionally biased region" description="Basic and acidic residues" evidence="1">
    <location>
        <begin position="32"/>
        <end position="45"/>
    </location>
</feature>
<accession>A0A8S1Y0U2</accession>
<feature type="transmembrane region" description="Helical" evidence="2">
    <location>
        <begin position="652"/>
        <end position="671"/>
    </location>
</feature>
<feature type="transmembrane region" description="Helical" evidence="2">
    <location>
        <begin position="217"/>
        <end position="237"/>
    </location>
</feature>
<feature type="transmembrane region" description="Helical" evidence="2">
    <location>
        <begin position="323"/>
        <end position="344"/>
    </location>
</feature>
<feature type="transmembrane region" description="Helical" evidence="2">
    <location>
        <begin position="691"/>
        <end position="714"/>
    </location>
</feature>
<protein>
    <recommendedName>
        <fullName evidence="5">Transmembrane protein</fullName>
    </recommendedName>
</protein>
<organism evidence="3 4">
    <name type="scientific">Paramecium pentaurelia</name>
    <dbReference type="NCBI Taxonomy" id="43138"/>
    <lineage>
        <taxon>Eukaryota</taxon>
        <taxon>Sar</taxon>
        <taxon>Alveolata</taxon>
        <taxon>Ciliophora</taxon>
        <taxon>Intramacronucleata</taxon>
        <taxon>Oligohymenophorea</taxon>
        <taxon>Peniculida</taxon>
        <taxon>Parameciidae</taxon>
        <taxon>Paramecium</taxon>
    </lineage>
</organism>
<keyword evidence="2" id="KW-0472">Membrane</keyword>
<feature type="region of interest" description="Disordered" evidence="1">
    <location>
        <begin position="1"/>
        <end position="45"/>
    </location>
</feature>
<evidence type="ECO:0000256" key="2">
    <source>
        <dbReference type="SAM" id="Phobius"/>
    </source>
</evidence>
<dbReference type="Proteomes" id="UP000689195">
    <property type="component" value="Unassembled WGS sequence"/>
</dbReference>
<feature type="compositionally biased region" description="Polar residues" evidence="1">
    <location>
        <begin position="1"/>
        <end position="30"/>
    </location>
</feature>
<keyword evidence="4" id="KW-1185">Reference proteome</keyword>
<feature type="transmembrane region" description="Helical" evidence="2">
    <location>
        <begin position="146"/>
        <end position="166"/>
    </location>
</feature>
<evidence type="ECO:0000313" key="3">
    <source>
        <dbReference type="EMBL" id="CAD8206042.1"/>
    </source>
</evidence>
<keyword evidence="2" id="KW-1133">Transmembrane helix</keyword>
<dbReference type="AlphaFoldDB" id="A0A8S1Y0U2"/>
<proteinExistence type="predicted"/>
<evidence type="ECO:0000256" key="1">
    <source>
        <dbReference type="SAM" id="MobiDB-lite"/>
    </source>
</evidence>
<name>A0A8S1Y0U2_9CILI</name>
<keyword evidence="2" id="KW-0812">Transmembrane</keyword>
<feature type="transmembrane region" description="Helical" evidence="2">
    <location>
        <begin position="288"/>
        <end position="311"/>
    </location>
</feature>
<evidence type="ECO:0000313" key="4">
    <source>
        <dbReference type="Proteomes" id="UP000689195"/>
    </source>
</evidence>
<feature type="transmembrane region" description="Helical" evidence="2">
    <location>
        <begin position="178"/>
        <end position="197"/>
    </location>
</feature>
<gene>
    <name evidence="3" type="ORF">PPENT_87.1.T1430001</name>
</gene>
<sequence length="1192" mass="141860">MYPQSQNTQQQAVQHQPSTQSTQYQPNSIKLTRKDSKRDSHTKFQHEGVSLKIHPVIGDSNTVNQTNHPNPDNQFFILEDKKIQLDKKKQPQFSSKLSCFRKRPDPSLEWEHHQEKQLYSEFSEFIESRFKEVLITSSINKYYAKIGFQIFIFIFNFLELIFTLSYKTYNIDLETYEFCYTISIISSVITHILSWMYSFNLRQVVKKNIFVNMPYYIFYMVMGGLSFLKIAPFIYYFNRDQSINQYSFSEINKYLILNGEDKFRNPLRLLKKRAKPVNIFRDFIFHRLSVLSMIITLCLQTFPQIFIQGFYNSEKSKWDGFNTVSFILLIINLIYYLFELYFIIITTTSRFMQTELEFKMKKIKLKYFEETKQLLKADQQKIGFIKSFYFHIDSSILSSYQKKVCMVLILTFLTRYKRIEYIQFHYIDCYEEVTLQYLANCLKLIQVQRISLLYYDQKNLESLKSIFQKQNFPNLTLQFQDNSIIDAEWDADQIDINDEEEKVQDLLLIENPKINSGWQAVQQNYFIKNDYIKKTEYFMKLIPKEYQTLKRYSKGSFGVDNHQNQEAIKSIIYESPEQIVEEAQAKIDCITKRAIFEEYIGKYKFLLTLYDYYQSLAELNECHASIQSFYSMLNGSLQIVSLYYLSTNSDNFTTALIVLTVVHPFIQLLLFAIFQSRVFKNLTPLYQIQYVLLYGIFNFFKIWDIIMIVLYLAVKQFSDFVRREFNGEAYIKFKNYASKFEGSLPISIFSQKSVQVNPRSVMQIKYQPFYQAVIWATDVQEVLNKLPQCFIYILVLYKDKSSFIVNSAVIPAIIQQVKESLISLKELLKVLIQDFFIPALILSRVSEEQFLQSILYFNSISNQMKLEYPKSFSILSKANERFIKESCILKINLKTLDFSDYKDLNREKILAQVRLVLASIENKLEIYDAQRFFFMGSEINDFIRCLIASRIYQLKLNFSLDEVDPHHTHYLNAIIKHCPSQLQLLQIQIEASELKNMEFLVERQHSLKAFSYSFFQKIKQEKSFNPVLRQKKNSKFILEIKEEFLHLDRYNFEQFYFEVSGNLGLSQCNELLAKFTEMKVFKLSLYNKADIQIFEFSKNLTTRLDILDITFENIRLDFQQFRFNTLKKLKMVLKMCEFEKEKLETILLSLNFKNTKEVDIDVSQSMQIFTTMEQKEIVRNLERKNINVIFKI</sequence>
<comment type="caution">
    <text evidence="3">The sequence shown here is derived from an EMBL/GenBank/DDBJ whole genome shotgun (WGS) entry which is preliminary data.</text>
</comment>